<dbReference type="GO" id="GO:0005768">
    <property type="term" value="C:endosome"/>
    <property type="evidence" value="ECO:0007669"/>
    <property type="project" value="TreeGrafter"/>
</dbReference>
<gene>
    <name evidence="5" type="ORF">GSOID_T00014134001</name>
</gene>
<dbReference type="AlphaFoldDB" id="E4Y1S0"/>
<dbReference type="Gene3D" id="3.30.1520.10">
    <property type="entry name" value="Phox-like domain"/>
    <property type="match status" value="1"/>
</dbReference>
<feature type="domain" description="PX" evidence="4">
    <location>
        <begin position="36"/>
        <end position="186"/>
    </location>
</feature>
<dbReference type="InterPro" id="IPR027267">
    <property type="entry name" value="AH/BAR_dom_sf"/>
</dbReference>
<dbReference type="FunCoup" id="E4Y1S0">
    <property type="interactions" value="60"/>
</dbReference>
<dbReference type="InParanoid" id="E4Y1S0"/>
<sequence length="429" mass="50084">MLAAADSIDDDLPIESSSPEPHDPIDHLASKVADQNLESRRLEIQITDAVSEKETIKFKIQVKTDLPSFVESRGHEFKVERTHHEFSWLHSSFSENPLYAGYLIPPKPQKPDFSSPSKQLHDISEKEDKIPKEDIAFLKTDLEDKYLAQFKKAVSTHEIFLSRICHHKVLRNDHDLRIFLSFHGELNVRSKNAKERVTGWFKKGELAIQAAFNDRVKDPDEFFEKNRVFINEYELRIDNGKKKSKEVTKEYGLISKELMAIMTEIKKMTIFESRNPEARKIALDRCLNIVCRDLPKVQKWEGRMGSDTELKLVDLMRYYVAETESVKELLTRRQQSLDDLDRKNRDHEAAKIKNKNVQHFEQRKNDAYEHKEKLAKVGKEELVRFEENREEAFSKNLEEHAALQLKHSRQKISVLENMMKSLESAEGEL</sequence>
<keyword evidence="6" id="KW-1185">Reference proteome</keyword>
<accession>E4Y1S0</accession>
<dbReference type="PROSITE" id="PS50195">
    <property type="entry name" value="PX"/>
    <property type="match status" value="1"/>
</dbReference>
<dbReference type="Proteomes" id="UP000001307">
    <property type="component" value="Unassembled WGS sequence"/>
</dbReference>
<evidence type="ECO:0000256" key="3">
    <source>
        <dbReference type="SAM" id="MobiDB-lite"/>
    </source>
</evidence>
<dbReference type="Pfam" id="PF00787">
    <property type="entry name" value="PX"/>
    <property type="match status" value="1"/>
</dbReference>
<dbReference type="PANTHER" id="PTHR45850">
    <property type="entry name" value="SORTING NEXIN FAMILY MEMBER"/>
    <property type="match status" value="1"/>
</dbReference>
<dbReference type="OrthoDB" id="9976382at2759"/>
<dbReference type="GO" id="GO:0035091">
    <property type="term" value="F:phosphatidylinositol binding"/>
    <property type="evidence" value="ECO:0007669"/>
    <property type="project" value="InterPro"/>
</dbReference>
<comment type="similarity">
    <text evidence="1">Belongs to the sorting nexin family.</text>
</comment>
<evidence type="ECO:0000313" key="6">
    <source>
        <dbReference type="Proteomes" id="UP000001307"/>
    </source>
</evidence>
<dbReference type="InterPro" id="IPR036871">
    <property type="entry name" value="PX_dom_sf"/>
</dbReference>
<feature type="region of interest" description="Disordered" evidence="3">
    <location>
        <begin position="1"/>
        <end position="26"/>
    </location>
</feature>
<keyword evidence="2" id="KW-0653">Protein transport</keyword>
<evidence type="ECO:0000256" key="1">
    <source>
        <dbReference type="ARBA" id="ARBA00010883"/>
    </source>
</evidence>
<dbReference type="PANTHER" id="PTHR45850:SF1">
    <property type="entry name" value="SORTING NEXIN 6, ISOFORM B"/>
    <property type="match status" value="1"/>
</dbReference>
<organism evidence="5">
    <name type="scientific">Oikopleura dioica</name>
    <name type="common">Tunicate</name>
    <dbReference type="NCBI Taxonomy" id="34765"/>
    <lineage>
        <taxon>Eukaryota</taxon>
        <taxon>Metazoa</taxon>
        <taxon>Chordata</taxon>
        <taxon>Tunicata</taxon>
        <taxon>Appendicularia</taxon>
        <taxon>Copelata</taxon>
        <taxon>Oikopleuridae</taxon>
        <taxon>Oikopleura</taxon>
    </lineage>
</organism>
<name>E4Y1S0_OIKDI</name>
<reference evidence="5" key="1">
    <citation type="journal article" date="2010" name="Science">
        <title>Plasticity of animal genome architecture unmasked by rapid evolution of a pelagic tunicate.</title>
        <authorList>
            <person name="Denoeud F."/>
            <person name="Henriet S."/>
            <person name="Mungpakdee S."/>
            <person name="Aury J.M."/>
            <person name="Da Silva C."/>
            <person name="Brinkmann H."/>
            <person name="Mikhaleva J."/>
            <person name="Olsen L.C."/>
            <person name="Jubin C."/>
            <person name="Canestro C."/>
            <person name="Bouquet J.M."/>
            <person name="Danks G."/>
            <person name="Poulain J."/>
            <person name="Campsteijn C."/>
            <person name="Adamski M."/>
            <person name="Cross I."/>
            <person name="Yadetie F."/>
            <person name="Muffato M."/>
            <person name="Louis A."/>
            <person name="Butcher S."/>
            <person name="Tsagkogeorga G."/>
            <person name="Konrad A."/>
            <person name="Singh S."/>
            <person name="Jensen M.F."/>
            <person name="Cong E.H."/>
            <person name="Eikeseth-Otteraa H."/>
            <person name="Noel B."/>
            <person name="Anthouard V."/>
            <person name="Porcel B.M."/>
            <person name="Kachouri-Lafond R."/>
            <person name="Nishino A."/>
            <person name="Ugolini M."/>
            <person name="Chourrout P."/>
            <person name="Nishida H."/>
            <person name="Aasland R."/>
            <person name="Huzurbazar S."/>
            <person name="Westhof E."/>
            <person name="Delsuc F."/>
            <person name="Lehrach H."/>
            <person name="Reinhardt R."/>
            <person name="Weissenbach J."/>
            <person name="Roy S.W."/>
            <person name="Artiguenave F."/>
            <person name="Postlethwait J.H."/>
            <person name="Manak J.R."/>
            <person name="Thompson E.M."/>
            <person name="Jaillon O."/>
            <person name="Du Pasquier L."/>
            <person name="Boudinot P."/>
            <person name="Liberles D.A."/>
            <person name="Volff J.N."/>
            <person name="Philippe H."/>
            <person name="Lenhard B."/>
            <person name="Roest Crollius H."/>
            <person name="Wincker P."/>
            <person name="Chourrout D."/>
        </authorList>
    </citation>
    <scope>NUCLEOTIDE SEQUENCE [LARGE SCALE GENOMIC DNA]</scope>
</reference>
<dbReference type="SUPFAM" id="SSF64268">
    <property type="entry name" value="PX domain"/>
    <property type="match status" value="1"/>
</dbReference>
<dbReference type="InterPro" id="IPR001683">
    <property type="entry name" value="PX_dom"/>
</dbReference>
<evidence type="ECO:0000256" key="2">
    <source>
        <dbReference type="ARBA" id="ARBA00022927"/>
    </source>
</evidence>
<proteinExistence type="inferred from homology"/>
<evidence type="ECO:0000259" key="4">
    <source>
        <dbReference type="PROSITE" id="PS50195"/>
    </source>
</evidence>
<dbReference type="GO" id="GO:0015031">
    <property type="term" value="P:protein transport"/>
    <property type="evidence" value="ECO:0007669"/>
    <property type="project" value="UniProtKB-KW"/>
</dbReference>
<keyword evidence="2" id="KW-0813">Transport</keyword>
<dbReference type="Gene3D" id="1.20.1270.60">
    <property type="entry name" value="Arfaptin homology (AH) domain/BAR domain"/>
    <property type="match status" value="1"/>
</dbReference>
<protein>
    <recommendedName>
        <fullName evidence="4">PX domain-containing protein</fullName>
    </recommendedName>
</protein>
<evidence type="ECO:0000313" key="5">
    <source>
        <dbReference type="EMBL" id="CBY15814.1"/>
    </source>
</evidence>
<dbReference type="EMBL" id="FN653679">
    <property type="protein sequence ID" value="CBY15814.1"/>
    <property type="molecule type" value="Genomic_DNA"/>
</dbReference>